<dbReference type="Gene3D" id="2.60.120.620">
    <property type="entry name" value="q2cbj1_9rhob like domain"/>
    <property type="match status" value="1"/>
</dbReference>
<accession>A0A7S0NQK6</accession>
<reference evidence="1" key="1">
    <citation type="submission" date="2021-01" db="EMBL/GenBank/DDBJ databases">
        <authorList>
            <person name="Corre E."/>
            <person name="Pelletier E."/>
            <person name="Niang G."/>
            <person name="Scheremetjew M."/>
            <person name="Finn R."/>
            <person name="Kale V."/>
            <person name="Holt S."/>
            <person name="Cochrane G."/>
            <person name="Meng A."/>
            <person name="Brown T."/>
            <person name="Cohen L."/>
        </authorList>
    </citation>
    <scope>NUCLEOTIDE SEQUENCE</scope>
    <source>
        <strain evidence="1">RCC1130</strain>
    </source>
</reference>
<protein>
    <submittedName>
        <fullName evidence="1">Uncharacterized protein</fullName>
    </submittedName>
</protein>
<sequence length="338" mass="35526">MGSVGRCSGAAGRRPLSNRVSCLGAVGPCAQAAGREAWRAADVLGAEPRAVGPVACGYRGAASRRAPIPRSFGMLVLLTSAHALPTPSVDLPALRVVENFLHQAELDRVLSLAAHATWKPCPLQEDNAFKQCAKLPLLPQDSLLGGMVRRLRSVWAPQLDTSAVTALPISRCLPGKPVDTMHRDGLAERGGHERPAFNTVIYLSSAPPQLAPAEAGATAFPNRNASIAPRAGTLLGFAAHEIHGVTALAPGAPPRLALHLPIVVGDGAAGHGTLGGEAKEAPTAVLGEHTWFEVLDSRSRDSPMCTLFTTDRRFRRLLFASSKLPCRSRRLSVCPGAS</sequence>
<name>A0A7S0NQK6_9EUKA</name>
<evidence type="ECO:0000313" key="1">
    <source>
        <dbReference type="EMBL" id="CAD8528220.1"/>
    </source>
</evidence>
<organism evidence="1">
    <name type="scientific">Calcidiscus leptoporus</name>
    <dbReference type="NCBI Taxonomy" id="127549"/>
    <lineage>
        <taxon>Eukaryota</taxon>
        <taxon>Haptista</taxon>
        <taxon>Haptophyta</taxon>
        <taxon>Prymnesiophyceae</taxon>
        <taxon>Coccolithales</taxon>
        <taxon>Calcidiscaceae</taxon>
        <taxon>Calcidiscus</taxon>
    </lineage>
</organism>
<dbReference type="AlphaFoldDB" id="A0A7S0NQK6"/>
<dbReference type="EMBL" id="HBER01006959">
    <property type="protein sequence ID" value="CAD8528220.1"/>
    <property type="molecule type" value="Transcribed_RNA"/>
</dbReference>
<gene>
    <name evidence="1" type="ORF">CLEP1334_LOCUS3446</name>
</gene>
<proteinExistence type="predicted"/>